<comment type="caution">
    <text evidence="8">The sequence shown here is derived from an EMBL/GenBank/DDBJ whole genome shotgun (WGS) entry which is preliminary data.</text>
</comment>
<gene>
    <name evidence="8" type="ORF">DPMN_105545</name>
</gene>
<dbReference type="InterPro" id="IPR000387">
    <property type="entry name" value="Tyr_Pase_dom"/>
</dbReference>
<feature type="domain" description="Tyrosine specific protein phosphatases" evidence="7">
    <location>
        <begin position="525"/>
        <end position="601"/>
    </location>
</feature>
<dbReference type="SUPFAM" id="SSF52799">
    <property type="entry name" value="(Phosphotyrosine protein) phosphatases II"/>
    <property type="match status" value="2"/>
</dbReference>
<dbReference type="PROSITE" id="PS50055">
    <property type="entry name" value="TYR_PHOSPHATASE_PTP"/>
    <property type="match status" value="2"/>
</dbReference>
<protein>
    <recommendedName>
        <fullName evidence="1">protein-tyrosine-phosphatase</fullName>
        <ecNumber evidence="1">3.1.3.48</ecNumber>
    </recommendedName>
</protein>
<reference evidence="8" key="2">
    <citation type="submission" date="2020-11" db="EMBL/GenBank/DDBJ databases">
        <authorList>
            <person name="McCartney M.A."/>
            <person name="Auch B."/>
            <person name="Kono T."/>
            <person name="Mallez S."/>
            <person name="Becker A."/>
            <person name="Gohl D.M."/>
            <person name="Silverstein K.A.T."/>
            <person name="Koren S."/>
            <person name="Bechman K.B."/>
            <person name="Herman A."/>
            <person name="Abrahante J.E."/>
            <person name="Garbe J."/>
        </authorList>
    </citation>
    <scope>NUCLEOTIDE SEQUENCE</scope>
    <source>
        <strain evidence="8">Duluth1</strain>
        <tissue evidence="8">Whole animal</tissue>
    </source>
</reference>
<evidence type="ECO:0000313" key="8">
    <source>
        <dbReference type="EMBL" id="KAH3832264.1"/>
    </source>
</evidence>
<dbReference type="SMART" id="SM00194">
    <property type="entry name" value="PTPc"/>
    <property type="match status" value="2"/>
</dbReference>
<dbReference type="PANTHER" id="PTHR19134">
    <property type="entry name" value="RECEPTOR-TYPE TYROSINE-PROTEIN PHOSPHATASE"/>
    <property type="match status" value="1"/>
</dbReference>
<dbReference type="InterPro" id="IPR000242">
    <property type="entry name" value="PTP_cat"/>
</dbReference>
<organism evidence="8 9">
    <name type="scientific">Dreissena polymorpha</name>
    <name type="common">Zebra mussel</name>
    <name type="synonym">Mytilus polymorpha</name>
    <dbReference type="NCBI Taxonomy" id="45954"/>
    <lineage>
        <taxon>Eukaryota</taxon>
        <taxon>Metazoa</taxon>
        <taxon>Spiralia</taxon>
        <taxon>Lophotrochozoa</taxon>
        <taxon>Mollusca</taxon>
        <taxon>Bivalvia</taxon>
        <taxon>Autobranchia</taxon>
        <taxon>Heteroconchia</taxon>
        <taxon>Euheterodonta</taxon>
        <taxon>Imparidentia</taxon>
        <taxon>Neoheterodontei</taxon>
        <taxon>Myida</taxon>
        <taxon>Dreissenoidea</taxon>
        <taxon>Dreissenidae</taxon>
        <taxon>Dreissena</taxon>
    </lineage>
</organism>
<dbReference type="PANTHER" id="PTHR19134:SF561">
    <property type="entry name" value="PROTEIN TYROSINE PHOSPHATASE 36E, ISOFORM A"/>
    <property type="match status" value="1"/>
</dbReference>
<name>A0A9D4K3E4_DREPO</name>
<dbReference type="InterPro" id="IPR003595">
    <property type="entry name" value="Tyr_Pase_cat"/>
</dbReference>
<evidence type="ECO:0000259" key="6">
    <source>
        <dbReference type="PROSITE" id="PS50055"/>
    </source>
</evidence>
<evidence type="ECO:0000256" key="2">
    <source>
        <dbReference type="ARBA" id="ARBA00022801"/>
    </source>
</evidence>
<evidence type="ECO:0000256" key="1">
    <source>
        <dbReference type="ARBA" id="ARBA00013064"/>
    </source>
</evidence>
<dbReference type="EMBL" id="JAIWYP010000004">
    <property type="protein sequence ID" value="KAH3832264.1"/>
    <property type="molecule type" value="Genomic_DNA"/>
</dbReference>
<evidence type="ECO:0000256" key="5">
    <source>
        <dbReference type="SAM" id="MobiDB-lite"/>
    </source>
</evidence>
<dbReference type="PROSITE" id="PS50056">
    <property type="entry name" value="TYR_PHOSPHATASE_2"/>
    <property type="match status" value="2"/>
</dbReference>
<dbReference type="Proteomes" id="UP000828390">
    <property type="component" value="Unassembled WGS sequence"/>
</dbReference>
<evidence type="ECO:0000259" key="7">
    <source>
        <dbReference type="PROSITE" id="PS50056"/>
    </source>
</evidence>
<accession>A0A9D4K3E4</accession>
<evidence type="ECO:0000313" key="9">
    <source>
        <dbReference type="Proteomes" id="UP000828390"/>
    </source>
</evidence>
<reference evidence="8" key="1">
    <citation type="journal article" date="2019" name="bioRxiv">
        <title>The Genome of the Zebra Mussel, Dreissena polymorpha: A Resource for Invasive Species Research.</title>
        <authorList>
            <person name="McCartney M.A."/>
            <person name="Auch B."/>
            <person name="Kono T."/>
            <person name="Mallez S."/>
            <person name="Zhang Y."/>
            <person name="Obille A."/>
            <person name="Becker A."/>
            <person name="Abrahante J.E."/>
            <person name="Garbe J."/>
            <person name="Badalamenti J.P."/>
            <person name="Herman A."/>
            <person name="Mangelson H."/>
            <person name="Liachko I."/>
            <person name="Sullivan S."/>
            <person name="Sone E.D."/>
            <person name="Koren S."/>
            <person name="Silverstein K.A.T."/>
            <person name="Beckman K.B."/>
            <person name="Gohl D.M."/>
        </authorList>
    </citation>
    <scope>NUCLEOTIDE SEQUENCE</scope>
    <source>
        <strain evidence="8">Duluth1</strain>
        <tissue evidence="8">Whole animal</tissue>
    </source>
</reference>
<dbReference type="EC" id="3.1.3.48" evidence="1"/>
<dbReference type="PROSITE" id="PS00383">
    <property type="entry name" value="TYR_PHOSPHATASE_1"/>
    <property type="match status" value="1"/>
</dbReference>
<dbReference type="InterPro" id="IPR016130">
    <property type="entry name" value="Tyr_Pase_AS"/>
</dbReference>
<dbReference type="PRINTS" id="PR00700">
    <property type="entry name" value="PRTYPHPHTASE"/>
</dbReference>
<sequence>MPGEQNRDRLALDQSVEKEVKALRQQPIQVHEFVNKLHQKKLDMYLNFEVRAIVHHQVEYPCTIAIQPENFSSNVTQDVVPYDHSLVKIEGFSLTKEEMYINASYIQGYSTHKGYIATQGPRGNTVAAFWQMVWQQDVHVIVMATGLFEHAVQQCEKYWGSVRSADKYVRYGDMHIHLTDTRQLAKLTIRTFQIFPEGSDLTRTIQHFEMAGFTDDGAEPGFLLEVRRRVNHALDQVPGPLLVHCRCGGSRTATYIAIDYCIRQLEQENFVDIFSTVLHLRKFRTNMIRTLSQYRLIYDTVALYIQVRSTVIPCAILPTTTQTMSITDPQTNTNGYQKEFQLLDKVVPKISIGECASGHREENRKKSRDIMMLPPERARPYLQTIEMSESGTDFINAVLVDGFHQESSYIVTQWPMDGTLNDIWRLLFDYKINTLIVLHENKTTRSTPCFWPKVLDQEIRYGPIGVKYLGCQKYPHIVIRAFAIQKRSIGMLDVLHGTGRREPIVVKMFQFTGWHARDQTPTPTKAFLYMMGAIRDWRGTTTSSKPVCIMSKDGFTRCGVYCTLAYCWDQLEMEAEVDVFNAARIIKRNRPQMLSTMAEYMYCYSYLTLAVQLKKEALPSVILTVPPVIEAEIAEGYELLTGFQNIMSSQTSLTDCHNQGPNGTCGVSNGGHRELLSNQIDLDLDTGIKNNVRNGLTSSAQLNRKLSAPKTQGRIHNRDKPVVQSDSKPVLHNKKDNLQPVSKQMAYSPC</sequence>
<evidence type="ECO:0000256" key="3">
    <source>
        <dbReference type="ARBA" id="ARBA00022912"/>
    </source>
</evidence>
<feature type="region of interest" description="Disordered" evidence="5">
    <location>
        <begin position="707"/>
        <end position="750"/>
    </location>
</feature>
<dbReference type="GO" id="GO:0004725">
    <property type="term" value="F:protein tyrosine phosphatase activity"/>
    <property type="evidence" value="ECO:0007669"/>
    <property type="project" value="UniProtKB-EC"/>
</dbReference>
<dbReference type="InterPro" id="IPR029021">
    <property type="entry name" value="Prot-tyrosine_phosphatase-like"/>
</dbReference>
<proteinExistence type="predicted"/>
<dbReference type="Pfam" id="PF00102">
    <property type="entry name" value="Y_phosphatase"/>
    <property type="match status" value="2"/>
</dbReference>
<dbReference type="AlphaFoldDB" id="A0A9D4K3E4"/>
<dbReference type="FunFam" id="3.90.190.10:FF:000102">
    <property type="entry name" value="Receptor-type tyrosine-protein phosphatase"/>
    <property type="match status" value="1"/>
</dbReference>
<dbReference type="CDD" id="cd00047">
    <property type="entry name" value="PTPc"/>
    <property type="match status" value="2"/>
</dbReference>
<keyword evidence="3" id="KW-0904">Protein phosphatase</keyword>
<comment type="catalytic activity">
    <reaction evidence="4">
        <text>O-phospho-L-tyrosyl-[protein] + H2O = L-tyrosyl-[protein] + phosphate</text>
        <dbReference type="Rhea" id="RHEA:10684"/>
        <dbReference type="Rhea" id="RHEA-COMP:10136"/>
        <dbReference type="Rhea" id="RHEA-COMP:20101"/>
        <dbReference type="ChEBI" id="CHEBI:15377"/>
        <dbReference type="ChEBI" id="CHEBI:43474"/>
        <dbReference type="ChEBI" id="CHEBI:46858"/>
        <dbReference type="ChEBI" id="CHEBI:61978"/>
        <dbReference type="EC" id="3.1.3.48"/>
    </reaction>
</comment>
<feature type="domain" description="Tyrosine-protein phosphatase" evidence="6">
    <location>
        <begin position="46"/>
        <end position="304"/>
    </location>
</feature>
<dbReference type="Gene3D" id="3.90.190.10">
    <property type="entry name" value="Protein tyrosine phosphatase superfamily"/>
    <property type="match status" value="2"/>
</dbReference>
<feature type="domain" description="Tyrosine-protein phosphatase" evidence="6">
    <location>
        <begin position="336"/>
        <end position="610"/>
    </location>
</feature>
<keyword evidence="9" id="KW-1185">Reference proteome</keyword>
<dbReference type="InterPro" id="IPR050348">
    <property type="entry name" value="Protein-Tyr_Phosphatase"/>
</dbReference>
<dbReference type="SMART" id="SM00404">
    <property type="entry name" value="PTPc_motif"/>
    <property type="match status" value="2"/>
</dbReference>
<keyword evidence="2" id="KW-0378">Hydrolase</keyword>
<evidence type="ECO:0000256" key="4">
    <source>
        <dbReference type="ARBA" id="ARBA00051722"/>
    </source>
</evidence>
<feature type="domain" description="Tyrosine specific protein phosphatases" evidence="7">
    <location>
        <begin position="220"/>
        <end position="295"/>
    </location>
</feature>